<dbReference type="AlphaFoldDB" id="A0A835V9D6"/>
<keyword evidence="4 9" id="KW-0863">Zinc-finger</keyword>
<dbReference type="PANTHER" id="PTHR31832">
    <property type="entry name" value="B-BOX ZINC FINGER PROTEIN 22"/>
    <property type="match status" value="1"/>
</dbReference>
<keyword evidence="8" id="KW-0539">Nucleus</keyword>
<comment type="caution">
    <text evidence="11">The sequence shown here is derived from an EMBL/GenBank/DDBJ whole genome shotgun (WGS) entry which is preliminary data.</text>
</comment>
<evidence type="ECO:0000259" key="10">
    <source>
        <dbReference type="PROSITE" id="PS50119"/>
    </source>
</evidence>
<dbReference type="Proteomes" id="UP000636800">
    <property type="component" value="Chromosome 3"/>
</dbReference>
<dbReference type="PROSITE" id="PS50119">
    <property type="entry name" value="ZF_BBOX"/>
    <property type="match status" value="2"/>
</dbReference>
<feature type="domain" description="B box-type" evidence="10">
    <location>
        <begin position="55"/>
        <end position="102"/>
    </location>
</feature>
<organism evidence="11 13">
    <name type="scientific">Vanilla planifolia</name>
    <name type="common">Vanilla</name>
    <dbReference type="NCBI Taxonomy" id="51239"/>
    <lineage>
        <taxon>Eukaryota</taxon>
        <taxon>Viridiplantae</taxon>
        <taxon>Streptophyta</taxon>
        <taxon>Embryophyta</taxon>
        <taxon>Tracheophyta</taxon>
        <taxon>Spermatophyta</taxon>
        <taxon>Magnoliopsida</taxon>
        <taxon>Liliopsida</taxon>
        <taxon>Asparagales</taxon>
        <taxon>Orchidaceae</taxon>
        <taxon>Vanilloideae</taxon>
        <taxon>Vanilleae</taxon>
        <taxon>Vanilla</taxon>
    </lineage>
</organism>
<dbReference type="CDD" id="cd19821">
    <property type="entry name" value="Bbox1_BBX-like"/>
    <property type="match status" value="2"/>
</dbReference>
<dbReference type="InterPro" id="IPR049808">
    <property type="entry name" value="CONSTANS-like_Bbox1"/>
</dbReference>
<evidence type="ECO:0000256" key="3">
    <source>
        <dbReference type="ARBA" id="ARBA00022737"/>
    </source>
</evidence>
<dbReference type="GO" id="GO:0005634">
    <property type="term" value="C:nucleus"/>
    <property type="evidence" value="ECO:0007669"/>
    <property type="project" value="UniProtKB-SubCell"/>
</dbReference>
<evidence type="ECO:0000256" key="4">
    <source>
        <dbReference type="ARBA" id="ARBA00022771"/>
    </source>
</evidence>
<feature type="domain" description="B box-type" evidence="10">
    <location>
        <begin position="1"/>
        <end position="47"/>
    </location>
</feature>
<dbReference type="SMART" id="SM00336">
    <property type="entry name" value="BBOX"/>
    <property type="match status" value="2"/>
</dbReference>
<evidence type="ECO:0000256" key="8">
    <source>
        <dbReference type="ARBA" id="ARBA00023242"/>
    </source>
</evidence>
<dbReference type="InterPro" id="IPR051979">
    <property type="entry name" value="B-box_zinc_finger"/>
</dbReference>
<evidence type="ECO:0000256" key="7">
    <source>
        <dbReference type="ARBA" id="ARBA00023163"/>
    </source>
</evidence>
<evidence type="ECO:0000256" key="6">
    <source>
        <dbReference type="ARBA" id="ARBA00023015"/>
    </source>
</evidence>
<evidence type="ECO:0000313" key="13">
    <source>
        <dbReference type="Proteomes" id="UP000636800"/>
    </source>
</evidence>
<evidence type="ECO:0000256" key="9">
    <source>
        <dbReference type="PROSITE-ProRule" id="PRU00024"/>
    </source>
</evidence>
<accession>A0A835V9D6</accession>
<keyword evidence="7" id="KW-0804">Transcription</keyword>
<protein>
    <recommendedName>
        <fullName evidence="10">B box-type domain-containing protein</fullName>
    </recommendedName>
</protein>
<keyword evidence="13" id="KW-1185">Reference proteome</keyword>
<dbReference type="EMBL" id="JADCNL010000003">
    <property type="protein sequence ID" value="KAG0488590.1"/>
    <property type="molecule type" value="Genomic_DNA"/>
</dbReference>
<dbReference type="GO" id="GO:0009640">
    <property type="term" value="P:photomorphogenesis"/>
    <property type="evidence" value="ECO:0007669"/>
    <property type="project" value="TreeGrafter"/>
</dbReference>
<dbReference type="OrthoDB" id="153872at2759"/>
<name>A0A835V9D6_VANPL</name>
<evidence type="ECO:0000313" key="11">
    <source>
        <dbReference type="EMBL" id="KAG0488590.1"/>
    </source>
</evidence>
<keyword evidence="2" id="KW-0479">Metal-binding</keyword>
<dbReference type="Gene3D" id="3.30.160.60">
    <property type="entry name" value="Classic Zinc Finger"/>
    <property type="match status" value="1"/>
</dbReference>
<keyword evidence="5" id="KW-0862">Zinc</keyword>
<evidence type="ECO:0000256" key="5">
    <source>
        <dbReference type="ARBA" id="ARBA00022833"/>
    </source>
</evidence>
<evidence type="ECO:0000313" key="14">
    <source>
        <dbReference type="Proteomes" id="UP000639772"/>
    </source>
</evidence>
<reference evidence="13 14" key="1">
    <citation type="journal article" date="2020" name="Nat. Food">
        <title>A phased Vanilla planifolia genome enables genetic improvement of flavour and production.</title>
        <authorList>
            <person name="Hasing T."/>
            <person name="Tang H."/>
            <person name="Brym M."/>
            <person name="Khazi F."/>
            <person name="Huang T."/>
            <person name="Chambers A.H."/>
        </authorList>
    </citation>
    <scope>NUCLEOTIDE SEQUENCE [LARGE SCALE GENOMIC DNA]</scope>
    <source>
        <tissue evidence="11">Leaf</tissue>
    </source>
</reference>
<dbReference type="GO" id="GO:0006355">
    <property type="term" value="P:regulation of DNA-templated transcription"/>
    <property type="evidence" value="ECO:0007669"/>
    <property type="project" value="TreeGrafter"/>
</dbReference>
<keyword evidence="6" id="KW-0805">Transcription regulation</keyword>
<evidence type="ECO:0000256" key="1">
    <source>
        <dbReference type="ARBA" id="ARBA00004123"/>
    </source>
</evidence>
<evidence type="ECO:0000256" key="2">
    <source>
        <dbReference type="ARBA" id="ARBA00022723"/>
    </source>
</evidence>
<gene>
    <name evidence="12" type="ORF">HPP92_007168</name>
    <name evidence="11" type="ORF">HPP92_007401</name>
</gene>
<proteinExistence type="predicted"/>
<dbReference type="InterPro" id="IPR000315">
    <property type="entry name" value="Znf_B-box"/>
</dbReference>
<evidence type="ECO:0000313" key="12">
    <source>
        <dbReference type="EMBL" id="KAG0490305.1"/>
    </source>
</evidence>
<keyword evidence="3" id="KW-0677">Repeat</keyword>
<dbReference type="PANTHER" id="PTHR31832:SF83">
    <property type="entry name" value="OS06G0713000 PROTEIN"/>
    <property type="match status" value="1"/>
</dbReference>
<dbReference type="GO" id="GO:0008270">
    <property type="term" value="F:zinc ion binding"/>
    <property type="evidence" value="ECO:0007669"/>
    <property type="project" value="UniProtKB-KW"/>
</dbReference>
<dbReference type="Proteomes" id="UP000639772">
    <property type="component" value="Chromosome 3"/>
</dbReference>
<comment type="subcellular location">
    <subcellularLocation>
        <location evidence="1">Nucleus</location>
    </subcellularLocation>
</comment>
<sequence length="235" mass="25775">MKIRCDVCGMEEASVFCCADEAALCDGCDQDVHMANKLASKHHRLSLLYASSSPRHLPLCDICKEKRGFVFCREDRTILCRECDEPIHFANTHAAAHSRFLLTGIRISAVPPSETELVSSSWEMFPPVEQKVDGSNGSIKAATAAAGGSSISDYLTTMLPGWCVDDFLFDDSAGGAFRPADGIPKTIDELRGRAFGKVDDLPLLVPQYYASTAAAAGEWLQPRLESMERERRLVE</sequence>
<dbReference type="EMBL" id="JADCNM010000003">
    <property type="protein sequence ID" value="KAG0490305.1"/>
    <property type="molecule type" value="Genomic_DNA"/>
</dbReference>